<evidence type="ECO:0000256" key="3">
    <source>
        <dbReference type="ARBA" id="ARBA00022553"/>
    </source>
</evidence>
<dbReference type="PANTHER" id="PTHR45527:SF1">
    <property type="entry name" value="FATTY ACID SYNTHASE"/>
    <property type="match status" value="1"/>
</dbReference>
<dbReference type="SUPFAM" id="SSF52777">
    <property type="entry name" value="CoA-dependent acyltransferases"/>
    <property type="match status" value="2"/>
</dbReference>
<dbReference type="InterPro" id="IPR009081">
    <property type="entry name" value="PP-bd_ACP"/>
</dbReference>
<dbReference type="Pfam" id="PF00501">
    <property type="entry name" value="AMP-binding"/>
    <property type="match status" value="1"/>
</dbReference>
<feature type="domain" description="Carrier" evidence="4">
    <location>
        <begin position="523"/>
        <end position="598"/>
    </location>
</feature>
<dbReference type="Gene3D" id="1.10.1200.10">
    <property type="entry name" value="ACP-like"/>
    <property type="match status" value="1"/>
</dbReference>
<dbReference type="PATRIC" id="fig|45070.6.peg.859"/>
<dbReference type="Pfam" id="PF00550">
    <property type="entry name" value="PP-binding"/>
    <property type="match status" value="1"/>
</dbReference>
<dbReference type="InterPro" id="IPR000873">
    <property type="entry name" value="AMP-dep_synth/lig_dom"/>
</dbReference>
<dbReference type="Pfam" id="PF00668">
    <property type="entry name" value="Condensation"/>
    <property type="match status" value="1"/>
</dbReference>
<dbReference type="InterPro" id="IPR023213">
    <property type="entry name" value="CAT-like_dom_sf"/>
</dbReference>
<comment type="caution">
    <text evidence="5">The sequence shown here is derived from an EMBL/GenBank/DDBJ whole genome shotgun (WGS) entry which is preliminary data.</text>
</comment>
<keyword evidence="5" id="KW-0413">Isomerase</keyword>
<dbReference type="SUPFAM" id="SSF56801">
    <property type="entry name" value="Acetyl-CoA synthetase-like"/>
    <property type="match status" value="1"/>
</dbReference>
<dbReference type="CDD" id="cd05930">
    <property type="entry name" value="A_NRPS"/>
    <property type="match status" value="1"/>
</dbReference>
<dbReference type="NCBIfam" id="TIGR01733">
    <property type="entry name" value="AA-adenyl-dom"/>
    <property type="match status" value="1"/>
</dbReference>
<evidence type="ECO:0000313" key="5">
    <source>
        <dbReference type="EMBL" id="KTD35826.1"/>
    </source>
</evidence>
<keyword evidence="3" id="KW-0597">Phosphoprotein</keyword>
<dbReference type="InterPro" id="IPR025110">
    <property type="entry name" value="AMP-bd_C"/>
</dbReference>
<dbReference type="GO" id="GO:0044550">
    <property type="term" value="P:secondary metabolite biosynthetic process"/>
    <property type="evidence" value="ECO:0007669"/>
    <property type="project" value="TreeGrafter"/>
</dbReference>
<evidence type="ECO:0000256" key="2">
    <source>
        <dbReference type="ARBA" id="ARBA00022450"/>
    </source>
</evidence>
<proteinExistence type="predicted"/>
<keyword evidence="2" id="KW-0596">Phosphopantetheine</keyword>
<dbReference type="InterPro" id="IPR042099">
    <property type="entry name" value="ANL_N_sf"/>
</dbReference>
<evidence type="ECO:0000259" key="4">
    <source>
        <dbReference type="PROSITE" id="PS50075"/>
    </source>
</evidence>
<dbReference type="EMBL" id="LNYO01000013">
    <property type="protein sequence ID" value="KTD35826.1"/>
    <property type="molecule type" value="Genomic_DNA"/>
</dbReference>
<dbReference type="PANTHER" id="PTHR45527">
    <property type="entry name" value="NONRIBOSOMAL PEPTIDE SYNTHETASE"/>
    <property type="match status" value="1"/>
</dbReference>
<accession>A0A0W0WU40</accession>
<dbReference type="STRING" id="45070.Lnau_0810"/>
<name>A0A0W0WU40_9GAMM</name>
<dbReference type="Gene3D" id="3.30.559.10">
    <property type="entry name" value="Chloramphenicol acetyltransferase-like domain"/>
    <property type="match status" value="1"/>
</dbReference>
<dbReference type="Proteomes" id="UP000054725">
    <property type="component" value="Unassembled WGS sequence"/>
</dbReference>
<dbReference type="GO" id="GO:0005737">
    <property type="term" value="C:cytoplasm"/>
    <property type="evidence" value="ECO:0007669"/>
    <property type="project" value="TreeGrafter"/>
</dbReference>
<dbReference type="InterPro" id="IPR006162">
    <property type="entry name" value="Ppantetheine_attach_site"/>
</dbReference>
<dbReference type="OrthoDB" id="9757559at2"/>
<reference evidence="5 6" key="1">
    <citation type="submission" date="2015-11" db="EMBL/GenBank/DDBJ databases">
        <title>Genomic analysis of 38 Legionella species identifies large and diverse effector repertoires.</title>
        <authorList>
            <person name="Burstein D."/>
            <person name="Amaro F."/>
            <person name="Zusman T."/>
            <person name="Lifshitz Z."/>
            <person name="Cohen O."/>
            <person name="Gilbert J.A."/>
            <person name="Pupko T."/>
            <person name="Shuman H.A."/>
            <person name="Segal G."/>
        </authorList>
    </citation>
    <scope>NUCLEOTIDE SEQUENCE [LARGE SCALE GENOMIC DNA]</scope>
    <source>
        <strain evidence="5 6">ATCC 49506</strain>
    </source>
</reference>
<dbReference type="Gene3D" id="3.30.559.30">
    <property type="entry name" value="Nonribosomal peptide synthetase, condensation domain"/>
    <property type="match status" value="1"/>
</dbReference>
<dbReference type="InterPro" id="IPR036736">
    <property type="entry name" value="ACP-like_sf"/>
</dbReference>
<dbReference type="InterPro" id="IPR020845">
    <property type="entry name" value="AMP-binding_CS"/>
</dbReference>
<dbReference type="Pfam" id="PF13193">
    <property type="entry name" value="AMP-binding_C"/>
    <property type="match status" value="1"/>
</dbReference>
<comment type="cofactor">
    <cofactor evidence="1">
        <name>pantetheine 4'-phosphate</name>
        <dbReference type="ChEBI" id="CHEBI:47942"/>
    </cofactor>
</comment>
<dbReference type="FunFam" id="3.40.50.980:FF:000001">
    <property type="entry name" value="Non-ribosomal peptide synthetase"/>
    <property type="match status" value="1"/>
</dbReference>
<gene>
    <name evidence="5" type="ORF">Lnau_0810</name>
</gene>
<dbReference type="PROSITE" id="PS00455">
    <property type="entry name" value="AMP_BINDING"/>
    <property type="match status" value="1"/>
</dbReference>
<dbReference type="GO" id="GO:0043041">
    <property type="term" value="P:amino acid activation for nonribosomal peptide biosynthetic process"/>
    <property type="evidence" value="ECO:0007669"/>
    <property type="project" value="TreeGrafter"/>
</dbReference>
<protein>
    <submittedName>
        <fullName evidence="5">Non-ribosomal peptide synthetase</fullName>
        <ecNumber evidence="5">5.1.1.11</ecNumber>
    </submittedName>
</protein>
<dbReference type="InterPro" id="IPR010071">
    <property type="entry name" value="AA_adenyl_dom"/>
</dbReference>
<evidence type="ECO:0000256" key="1">
    <source>
        <dbReference type="ARBA" id="ARBA00001957"/>
    </source>
</evidence>
<dbReference type="RefSeq" id="WP_058503868.1">
    <property type="nucleotide sequence ID" value="NZ_CAAAIF010000001.1"/>
</dbReference>
<sequence length="1078" mass="123472">MIKKRLRDNSQTLVEMFERQAKLQPQTIAISCATETITYEDLNQKANQLAYSLNQLELENELPIAISMERSIDLMIGILGILKAGKAYVPLDQSTPAERLVHILNRDSIPILITSPIMAVKFRAYQGKILPFSVNDFFAEPKPERPNPTVKIRSDQLAYIIYTSGSTGPPKGALIEHKSIVNYSKWIADFYNFRDGERIDFSSNLSFDFSLTTSIIPLTQGLTVVICEDKIKKDPNLYLDYLETNKICYVKLTPAYFEVLLQQAKFKQTALSHLKKIILGGEALLSIDCASWLSLYPNHILFNEYGPTETTVGVSVEQIDRKNIAQLGTYVPIGELFPNCNFYLVNENGNLVGKNEVGELYIGGICLARGYLNQAQLTAEKFIKDPFNPSSNSRLYKTGDLCRLLPNSKLEYIGRIDNQIKIRGYRIEPAEIESILARHSALESARINAVENYRKEKILVAYYILNNNKTVISDGELRQYLKTYLPDFMIPSFFIALESFPLNANDKLNLKALPTPRIFPHEEPQSPLEKTIAGIWSNELGIEPIGVNNDFFELGGHSLAAARIISAITQMLDKSISIREFYQNPTIAGLSILVEKQQKNNTKISFPEKIYQDSYQSPLSDFQFTLWLANIFEPKAKKINICGRKRFYANLSEKKLRNAFENLLKKHDVLSYQIAKFVPVQQSKKSLAIKVEVTDLKSFSQQENEKILEKSLDNLIGYHYWPKHYALFRARIFYLPEGKTELQLCMPHIISDEVSIDILFDDLSKLYLANEVPNLQKDNTHREYIFAEQEYIKTHLDHDLIFWQNYLNNTALFVIPEQYVVANMKKNKQPYSSYIEIPEKWLETLQIYCSKHHFSLDIGLCGGLLLALKRILGESTTNSAICFNKVKSTRDQLKYDNTIGCFLSLELIKVMLTKEENLNSLCQQLRASIICTSPYQKCPNLIKLANIGNFRNYSRIKEFIVSGLTSIYNFIVPSHPLNHQLINHCVRLNKFKGNHFLLNVNVYKDFSKTKKEAASLFESEHEPLKNNWHDLLTINNFLDVCFLRIEDQKAYMVVSANLTNEFKALLGKELLEICKLLQ</sequence>
<dbReference type="PROSITE" id="PS00012">
    <property type="entry name" value="PHOSPHOPANTETHEINE"/>
    <property type="match status" value="1"/>
</dbReference>
<dbReference type="AlphaFoldDB" id="A0A0W0WU40"/>
<dbReference type="GO" id="GO:0031177">
    <property type="term" value="F:phosphopantetheine binding"/>
    <property type="evidence" value="ECO:0007669"/>
    <property type="project" value="TreeGrafter"/>
</dbReference>
<dbReference type="Gene3D" id="3.30.300.30">
    <property type="match status" value="1"/>
</dbReference>
<dbReference type="GO" id="GO:0047462">
    <property type="term" value="F:phenylalanine racemase (ATP-hydrolyzing) activity"/>
    <property type="evidence" value="ECO:0007669"/>
    <property type="project" value="UniProtKB-EC"/>
</dbReference>
<dbReference type="EC" id="5.1.1.11" evidence="5"/>
<dbReference type="SUPFAM" id="SSF47336">
    <property type="entry name" value="ACP-like"/>
    <property type="match status" value="1"/>
</dbReference>
<dbReference type="InterPro" id="IPR001242">
    <property type="entry name" value="Condensation_dom"/>
</dbReference>
<keyword evidence="6" id="KW-1185">Reference proteome</keyword>
<evidence type="ECO:0000313" key="6">
    <source>
        <dbReference type="Proteomes" id="UP000054725"/>
    </source>
</evidence>
<dbReference type="InterPro" id="IPR045851">
    <property type="entry name" value="AMP-bd_C_sf"/>
</dbReference>
<dbReference type="PROSITE" id="PS50075">
    <property type="entry name" value="CARRIER"/>
    <property type="match status" value="1"/>
</dbReference>
<dbReference type="Gene3D" id="3.40.50.12780">
    <property type="entry name" value="N-terminal domain of ligase-like"/>
    <property type="match status" value="1"/>
</dbReference>
<organism evidence="5 6">
    <name type="scientific">Legionella nautarum</name>
    <dbReference type="NCBI Taxonomy" id="45070"/>
    <lineage>
        <taxon>Bacteria</taxon>
        <taxon>Pseudomonadati</taxon>
        <taxon>Pseudomonadota</taxon>
        <taxon>Gammaproteobacteria</taxon>
        <taxon>Legionellales</taxon>
        <taxon>Legionellaceae</taxon>
        <taxon>Legionella</taxon>
    </lineage>
</organism>